<dbReference type="EC" id="2.4.-.-" evidence="9"/>
<dbReference type="Gene3D" id="3.90.550.10">
    <property type="entry name" value="Spore Coat Polysaccharide Biosynthesis Protein SpsA, Chain A"/>
    <property type="match status" value="1"/>
</dbReference>
<dbReference type="RefSeq" id="WP_369182285.1">
    <property type="nucleotide sequence ID" value="NZ_CP163445.1"/>
</dbReference>
<dbReference type="InterPro" id="IPR029044">
    <property type="entry name" value="Nucleotide-diphossugar_trans"/>
</dbReference>
<dbReference type="AlphaFoldDB" id="A0AB39TBM8"/>
<dbReference type="PANTHER" id="PTHR43867:SF2">
    <property type="entry name" value="CELLULOSE SYNTHASE CATALYTIC SUBUNIT A [UDP-FORMING]"/>
    <property type="match status" value="1"/>
</dbReference>
<feature type="transmembrane region" description="Helical" evidence="8">
    <location>
        <begin position="80"/>
        <end position="102"/>
    </location>
</feature>
<evidence type="ECO:0000256" key="2">
    <source>
        <dbReference type="ARBA" id="ARBA00022676"/>
    </source>
</evidence>
<dbReference type="Pfam" id="PF13641">
    <property type="entry name" value="Glyco_tranf_2_3"/>
    <property type="match status" value="1"/>
</dbReference>
<sequence>MAGVVGTDVAGALAGGGVAAQERILAERSAEVADEMANGFTRRHPEFAAKSGFARWQLAAVAVAVAGVVAGVVVAPLVVLALLTAVATAYSLLHAVVALAGLRRGRRTGTEPEAEAGAAPDDPPVPDARLPFYTVLVPAYREAEVIGGLVRHLAGLDYPPDRLEVLVLVERHDPDTLRAVLAADPPDFLRVVRLPPGPPQTKPRSVNLGLMLARGDLLVIFDAEDRPDPAQLRRVAARFAAGDEQLACVQARLLFHNAAVNRLTTQFAMEYALRFGLSLPGMVRLRLPIPLGGTSNHFRTATLRALGGWDAWNVTEDADLGMRCAALGYRTETVESVTWEEAVDTLGPFIRQRTRWFKRFLLTTVVHTRHPLRTLRRFRASGTLVLLGVVAGAPLTALLQPVTTALTVLAVGGRLWSPTGSGLVVPVLVAQAGSIAAQVAIIFAAAGRAGLAAPWRAVFAPLYSVLWWVAAWRAVFQLAFSPFSWEKTPHGAAGGVREPDAAPAGARGRVGTG</sequence>
<evidence type="ECO:0000256" key="4">
    <source>
        <dbReference type="ARBA" id="ARBA00022692"/>
    </source>
</evidence>
<dbReference type="GO" id="GO:0016757">
    <property type="term" value="F:glycosyltransferase activity"/>
    <property type="evidence" value="ECO:0007669"/>
    <property type="project" value="UniProtKB-KW"/>
</dbReference>
<keyword evidence="6 8" id="KW-0472">Membrane</keyword>
<dbReference type="InterPro" id="IPR050321">
    <property type="entry name" value="Glycosyltr_2/OpgH_subfam"/>
</dbReference>
<evidence type="ECO:0000256" key="5">
    <source>
        <dbReference type="ARBA" id="ARBA00022989"/>
    </source>
</evidence>
<dbReference type="EMBL" id="CP163445">
    <property type="protein sequence ID" value="XDQ77447.1"/>
    <property type="molecule type" value="Genomic_DNA"/>
</dbReference>
<reference evidence="9" key="1">
    <citation type="submission" date="2024-07" db="EMBL/GenBank/DDBJ databases">
        <authorList>
            <person name="Yu S.T."/>
        </authorList>
    </citation>
    <scope>NUCLEOTIDE SEQUENCE</scope>
    <source>
        <strain evidence="9">Y1</strain>
    </source>
</reference>
<proteinExistence type="predicted"/>
<keyword evidence="3 9" id="KW-0808">Transferase</keyword>
<keyword evidence="4 8" id="KW-0812">Transmembrane</keyword>
<evidence type="ECO:0000256" key="7">
    <source>
        <dbReference type="SAM" id="MobiDB-lite"/>
    </source>
</evidence>
<evidence type="ECO:0000313" key="9">
    <source>
        <dbReference type="EMBL" id="XDQ77447.1"/>
    </source>
</evidence>
<comment type="subcellular location">
    <subcellularLocation>
        <location evidence="1">Membrane</location>
        <topology evidence="1">Multi-pass membrane protein</topology>
    </subcellularLocation>
</comment>
<gene>
    <name evidence="9" type="ORF">AB2U05_02590</name>
</gene>
<organism evidence="9">
    <name type="scientific">Streptomyces sp. Y1</name>
    <dbReference type="NCBI Taxonomy" id="3238634"/>
    <lineage>
        <taxon>Bacteria</taxon>
        <taxon>Bacillati</taxon>
        <taxon>Actinomycetota</taxon>
        <taxon>Actinomycetes</taxon>
        <taxon>Kitasatosporales</taxon>
        <taxon>Streptomycetaceae</taxon>
        <taxon>Streptomyces</taxon>
    </lineage>
</organism>
<evidence type="ECO:0000256" key="3">
    <source>
        <dbReference type="ARBA" id="ARBA00022679"/>
    </source>
</evidence>
<evidence type="ECO:0000256" key="6">
    <source>
        <dbReference type="ARBA" id="ARBA00023136"/>
    </source>
</evidence>
<feature type="transmembrane region" description="Helical" evidence="8">
    <location>
        <begin position="53"/>
        <end position="74"/>
    </location>
</feature>
<feature type="transmembrane region" description="Helical" evidence="8">
    <location>
        <begin position="458"/>
        <end position="480"/>
    </location>
</feature>
<dbReference type="GO" id="GO:0016020">
    <property type="term" value="C:membrane"/>
    <property type="evidence" value="ECO:0007669"/>
    <property type="project" value="UniProtKB-SubCell"/>
</dbReference>
<keyword evidence="2 9" id="KW-0328">Glycosyltransferase</keyword>
<feature type="region of interest" description="Disordered" evidence="7">
    <location>
        <begin position="491"/>
        <end position="513"/>
    </location>
</feature>
<dbReference type="PANTHER" id="PTHR43867">
    <property type="entry name" value="CELLULOSE SYNTHASE CATALYTIC SUBUNIT A [UDP-FORMING]"/>
    <property type="match status" value="1"/>
</dbReference>
<evidence type="ECO:0000256" key="8">
    <source>
        <dbReference type="SAM" id="Phobius"/>
    </source>
</evidence>
<evidence type="ECO:0000256" key="1">
    <source>
        <dbReference type="ARBA" id="ARBA00004141"/>
    </source>
</evidence>
<name>A0AB39TBM8_9ACTN</name>
<protein>
    <submittedName>
        <fullName evidence="9">Glycosyltransferase</fullName>
        <ecNumber evidence="9">2.4.-.-</ecNumber>
    </submittedName>
</protein>
<feature type="transmembrane region" description="Helical" evidence="8">
    <location>
        <begin position="384"/>
        <end position="411"/>
    </location>
</feature>
<dbReference type="SUPFAM" id="SSF53448">
    <property type="entry name" value="Nucleotide-diphospho-sugar transferases"/>
    <property type="match status" value="1"/>
</dbReference>
<keyword evidence="5 8" id="KW-1133">Transmembrane helix</keyword>
<accession>A0AB39TBM8</accession>
<feature type="transmembrane region" description="Helical" evidence="8">
    <location>
        <begin position="423"/>
        <end position="446"/>
    </location>
</feature>